<dbReference type="AlphaFoldDB" id="A0A8D2LRN8"/>
<dbReference type="InterPro" id="IPR016024">
    <property type="entry name" value="ARM-type_fold"/>
</dbReference>
<proteinExistence type="predicted"/>
<name>A0A8D2LRN8_VARKO</name>
<dbReference type="SUPFAM" id="SSF48371">
    <property type="entry name" value="ARM repeat"/>
    <property type="match status" value="1"/>
</dbReference>
<reference evidence="1" key="1">
    <citation type="submission" date="2025-08" db="UniProtKB">
        <authorList>
            <consortium name="Ensembl"/>
        </authorList>
    </citation>
    <scope>IDENTIFICATION</scope>
</reference>
<reference evidence="1" key="2">
    <citation type="submission" date="2025-09" db="UniProtKB">
        <authorList>
            <consortium name="Ensembl"/>
        </authorList>
    </citation>
    <scope>IDENTIFICATION</scope>
</reference>
<dbReference type="PANTHER" id="PTHR12044:SF14">
    <property type="entry name" value="MEIOTIC DOUBLE-STRANDED BREAK FORMATION PROTEIN 1"/>
    <property type="match status" value="1"/>
</dbReference>
<dbReference type="Ensembl" id="ENSVKKT00000026450.1">
    <property type="protein sequence ID" value="ENSVKKP00000025821.1"/>
    <property type="gene ID" value="ENSVKKG00000016900.1"/>
</dbReference>
<dbReference type="GO" id="GO:0007127">
    <property type="term" value="P:meiosis I"/>
    <property type="evidence" value="ECO:0007669"/>
    <property type="project" value="TreeGrafter"/>
</dbReference>
<protein>
    <submittedName>
        <fullName evidence="1">Uncharacterized protein</fullName>
    </submittedName>
</protein>
<sequence length="389" mass="44101">MAHSQSLKEILTFNNVELHKQGFLLFTEILKRQPVEIKLFASIAVFKDAITILLEAVNSPILEVAAEAVNAVAAILRKDHVSFPPVQYGELQKLIEGVLKRCIDLPLPSFNRRLMGHRGSIHQNKAVSQQGQFLQSVLESFRNACRLAVEYQKDPLAQENAFTAPNSENKDTLKSFSEFLLRISDSLCIPLVMKYSEKAVRPGLMEVFISTLNILFSVKPDARKRFSIKLGKENWCRILSILLSEVKKLENAFLLNMNEIIHSVENLIIQEISELLQRSLPQLNYNVLESISLLSETPGSFCLDETLRNHQYSLLLLFYFAFSQEDRFVPEVELFSAIRSFLLSVQNQGDCPPPYVFKTVLYLLAVCQDNSEALDLVNTSSINVSRSTF</sequence>
<dbReference type="OMA" id="CIEPFIK"/>
<dbReference type="PANTHER" id="PTHR12044">
    <property type="entry name" value="BCL2 INTERACTING MEDIATOR OF CELL DEATH"/>
    <property type="match status" value="1"/>
</dbReference>
<evidence type="ECO:0000313" key="1">
    <source>
        <dbReference type="Ensembl" id="ENSVKKP00000025821.1"/>
    </source>
</evidence>
<dbReference type="InterPro" id="IPR052133">
    <property type="entry name" value="Immune_Signaling-Apoptosis_Reg"/>
</dbReference>
<accession>A0A8D2LRN8</accession>
<evidence type="ECO:0000313" key="2">
    <source>
        <dbReference type="Proteomes" id="UP000694545"/>
    </source>
</evidence>
<keyword evidence="2" id="KW-1185">Reference proteome</keyword>
<organism evidence="1 2">
    <name type="scientific">Varanus komodoensis</name>
    <name type="common">Komodo dragon</name>
    <dbReference type="NCBI Taxonomy" id="61221"/>
    <lineage>
        <taxon>Eukaryota</taxon>
        <taxon>Metazoa</taxon>
        <taxon>Chordata</taxon>
        <taxon>Craniata</taxon>
        <taxon>Vertebrata</taxon>
        <taxon>Euteleostomi</taxon>
        <taxon>Lepidosauria</taxon>
        <taxon>Squamata</taxon>
        <taxon>Bifurcata</taxon>
        <taxon>Unidentata</taxon>
        <taxon>Episquamata</taxon>
        <taxon>Toxicofera</taxon>
        <taxon>Anguimorpha</taxon>
        <taxon>Paleoanguimorpha</taxon>
        <taxon>Varanoidea</taxon>
        <taxon>Varanidae</taxon>
        <taxon>Varanus</taxon>
    </lineage>
</organism>
<dbReference type="Proteomes" id="UP000694545">
    <property type="component" value="Unplaced"/>
</dbReference>